<feature type="region of interest" description="Disordered" evidence="1">
    <location>
        <begin position="1"/>
        <end position="50"/>
    </location>
</feature>
<dbReference type="Proteomes" id="UP000765509">
    <property type="component" value="Unassembled WGS sequence"/>
</dbReference>
<dbReference type="AlphaFoldDB" id="A0A9Q3FRH8"/>
<organism evidence="2 3">
    <name type="scientific">Austropuccinia psidii MF-1</name>
    <dbReference type="NCBI Taxonomy" id="1389203"/>
    <lineage>
        <taxon>Eukaryota</taxon>
        <taxon>Fungi</taxon>
        <taxon>Dikarya</taxon>
        <taxon>Basidiomycota</taxon>
        <taxon>Pucciniomycotina</taxon>
        <taxon>Pucciniomycetes</taxon>
        <taxon>Pucciniales</taxon>
        <taxon>Sphaerophragmiaceae</taxon>
        <taxon>Austropuccinia</taxon>
    </lineage>
</organism>
<dbReference type="OrthoDB" id="2506366at2759"/>
<evidence type="ECO:0000313" key="2">
    <source>
        <dbReference type="EMBL" id="MBW0543884.1"/>
    </source>
</evidence>
<reference evidence="2" key="1">
    <citation type="submission" date="2021-03" db="EMBL/GenBank/DDBJ databases">
        <title>Draft genome sequence of rust myrtle Austropuccinia psidii MF-1, a brazilian biotype.</title>
        <authorList>
            <person name="Quecine M.C."/>
            <person name="Pachon D.M.R."/>
            <person name="Bonatelli M.L."/>
            <person name="Correr F.H."/>
            <person name="Franceschini L.M."/>
            <person name="Leite T.F."/>
            <person name="Margarido G.R.A."/>
            <person name="Almeida C.A."/>
            <person name="Ferrarezi J.A."/>
            <person name="Labate C.A."/>
        </authorList>
    </citation>
    <scope>NUCLEOTIDE SEQUENCE</scope>
    <source>
        <strain evidence="2">MF-1</strain>
    </source>
</reference>
<sequence>MERASRRHGKKTKSSQFSPETTGDETIERMLRPQPLSASPTPKTFATSTPVTFAKRVHIATPTQKPERVTIPTRKIVKIKANDYNLNFVGSDVEDFIKRAESIASIEGANERNLAK</sequence>
<comment type="caution">
    <text evidence="2">The sequence shown here is derived from an EMBL/GenBank/DDBJ whole genome shotgun (WGS) entry which is preliminary data.</text>
</comment>
<feature type="compositionally biased region" description="Basic residues" evidence="1">
    <location>
        <begin position="1"/>
        <end position="13"/>
    </location>
</feature>
<name>A0A9Q3FRH8_9BASI</name>
<evidence type="ECO:0000256" key="1">
    <source>
        <dbReference type="SAM" id="MobiDB-lite"/>
    </source>
</evidence>
<proteinExistence type="predicted"/>
<dbReference type="EMBL" id="AVOT02048678">
    <property type="protein sequence ID" value="MBW0543884.1"/>
    <property type="molecule type" value="Genomic_DNA"/>
</dbReference>
<feature type="compositionally biased region" description="Polar residues" evidence="1">
    <location>
        <begin position="36"/>
        <end position="50"/>
    </location>
</feature>
<gene>
    <name evidence="2" type="ORF">O181_083599</name>
</gene>
<evidence type="ECO:0000313" key="3">
    <source>
        <dbReference type="Proteomes" id="UP000765509"/>
    </source>
</evidence>
<keyword evidence="3" id="KW-1185">Reference proteome</keyword>
<accession>A0A9Q3FRH8</accession>
<protein>
    <submittedName>
        <fullName evidence="2">Uncharacterized protein</fullName>
    </submittedName>
</protein>